<sequence length="422" mass="48329">MKLPNCRKMGGHTGATITASFCVKCRYVWPHDMPHVATFVATFATNVAGIIDRIELNGSGHTEQTVRIFFMEYTHEVDETIRKSDAILRPRHHAKRHIRDEEKEGNRHSGTTQQQDNLSEAPRRHSMALCDVTRLWYCLLVLVVGLFLLVTAEIMMLRERRTALSGGDQHVRTVVFLRELCFQPQVNVTRLETLAARYVEGGADDDARSERLPIRVDILPKSEGNNTTMNKSFKAIIKEHLDNLLQNMNSYLPRDTQESIRKKYEWIVDPFPVKSKPAALTASDMRSFINMVLDSHCQASFKSKPLPEFWAELGEDLLILSSKSKFLLLSFGTTYLYKSAFSRDLADLNKEPSSLLSCRSVHFLKASSCMNCENNRQHEVAMPTPEQKIAEQSNGLLLLHYQDESWEQHRGFQRWRIAAILH</sequence>
<evidence type="ECO:0000313" key="4">
    <source>
        <dbReference type="Proteomes" id="UP001148838"/>
    </source>
</evidence>
<feature type="compositionally biased region" description="Polar residues" evidence="1">
    <location>
        <begin position="108"/>
        <end position="118"/>
    </location>
</feature>
<dbReference type="EMBL" id="JAJSOF020000037">
    <property type="protein sequence ID" value="KAJ4428497.1"/>
    <property type="molecule type" value="Genomic_DNA"/>
</dbReference>
<reference evidence="3 4" key="1">
    <citation type="journal article" date="2022" name="Allergy">
        <title>Genome assembly and annotation of Periplaneta americana reveal a comprehensive cockroach allergen profile.</title>
        <authorList>
            <person name="Wang L."/>
            <person name="Xiong Q."/>
            <person name="Saelim N."/>
            <person name="Wang L."/>
            <person name="Nong W."/>
            <person name="Wan A.T."/>
            <person name="Shi M."/>
            <person name="Liu X."/>
            <person name="Cao Q."/>
            <person name="Hui J.H.L."/>
            <person name="Sookrung N."/>
            <person name="Leung T.F."/>
            <person name="Tungtrongchitr A."/>
            <person name="Tsui S.K.W."/>
        </authorList>
    </citation>
    <scope>NUCLEOTIDE SEQUENCE [LARGE SCALE GENOMIC DNA]</scope>
    <source>
        <strain evidence="3">PWHHKU_190912</strain>
    </source>
</reference>
<comment type="caution">
    <text evidence="3">The sequence shown here is derived from an EMBL/GenBank/DDBJ whole genome shotgun (WGS) entry which is preliminary data.</text>
</comment>
<dbReference type="Proteomes" id="UP001148838">
    <property type="component" value="Unassembled WGS sequence"/>
</dbReference>
<evidence type="ECO:0000256" key="1">
    <source>
        <dbReference type="SAM" id="MobiDB-lite"/>
    </source>
</evidence>
<accession>A0ABQ8S3M8</accession>
<keyword evidence="2" id="KW-1133">Transmembrane helix</keyword>
<gene>
    <name evidence="3" type="ORF">ANN_24534</name>
</gene>
<keyword evidence="2" id="KW-0472">Membrane</keyword>
<name>A0ABQ8S3M8_PERAM</name>
<organism evidence="3 4">
    <name type="scientific">Periplaneta americana</name>
    <name type="common">American cockroach</name>
    <name type="synonym">Blatta americana</name>
    <dbReference type="NCBI Taxonomy" id="6978"/>
    <lineage>
        <taxon>Eukaryota</taxon>
        <taxon>Metazoa</taxon>
        <taxon>Ecdysozoa</taxon>
        <taxon>Arthropoda</taxon>
        <taxon>Hexapoda</taxon>
        <taxon>Insecta</taxon>
        <taxon>Pterygota</taxon>
        <taxon>Neoptera</taxon>
        <taxon>Polyneoptera</taxon>
        <taxon>Dictyoptera</taxon>
        <taxon>Blattodea</taxon>
        <taxon>Blattoidea</taxon>
        <taxon>Blattidae</taxon>
        <taxon>Blattinae</taxon>
        <taxon>Periplaneta</taxon>
    </lineage>
</organism>
<feature type="region of interest" description="Disordered" evidence="1">
    <location>
        <begin position="92"/>
        <end position="122"/>
    </location>
</feature>
<evidence type="ECO:0000256" key="2">
    <source>
        <dbReference type="SAM" id="Phobius"/>
    </source>
</evidence>
<keyword evidence="2" id="KW-0812">Transmembrane</keyword>
<keyword evidence="4" id="KW-1185">Reference proteome</keyword>
<feature type="transmembrane region" description="Helical" evidence="2">
    <location>
        <begin position="134"/>
        <end position="152"/>
    </location>
</feature>
<evidence type="ECO:0000313" key="3">
    <source>
        <dbReference type="EMBL" id="KAJ4428497.1"/>
    </source>
</evidence>
<feature type="compositionally biased region" description="Basic and acidic residues" evidence="1">
    <location>
        <begin position="98"/>
        <end position="107"/>
    </location>
</feature>
<proteinExistence type="predicted"/>
<protein>
    <submittedName>
        <fullName evidence="3">Uncharacterized protein</fullName>
    </submittedName>
</protein>